<sequence>LEHSLVSFTEWAVEGGIDHDTRRQQKKPEAV</sequence>
<feature type="non-terminal residue" evidence="1">
    <location>
        <position position="1"/>
    </location>
</feature>
<protein>
    <submittedName>
        <fullName evidence="1">Glyoxalase</fullName>
    </submittedName>
</protein>
<dbReference type="AlphaFoldDB" id="A0ABD7GNP3"/>
<proteinExistence type="predicted"/>
<evidence type="ECO:0000313" key="2">
    <source>
        <dbReference type="Proteomes" id="UP000255291"/>
    </source>
</evidence>
<name>A0ABD7GNP3_9ENTR</name>
<reference evidence="1 2" key="1">
    <citation type="submission" date="2018-07" db="EMBL/GenBank/DDBJ databases">
        <title>The use of a cohorting ward and systematic surveillance cultures for the control of a Klebsiella pneumoniae carbapenemase (KPC)-producing Enterobacteriaceae outbreak.</title>
        <authorList>
            <person name="Doi Y."/>
        </authorList>
    </citation>
    <scope>NUCLEOTIDE SEQUENCE [LARGE SCALE GENOMIC DNA]</scope>
    <source>
        <strain evidence="1 2">1-RC-17-04017</strain>
    </source>
</reference>
<dbReference type="EMBL" id="QRBW01000424">
    <property type="protein sequence ID" value="RDT50027.1"/>
    <property type="molecule type" value="Genomic_DNA"/>
</dbReference>
<dbReference type="Proteomes" id="UP000255291">
    <property type="component" value="Unassembled WGS sequence"/>
</dbReference>
<accession>A0ABD7GNP3</accession>
<organism evidence="1 2">
    <name type="scientific">Enterobacter roggenkampii</name>
    <dbReference type="NCBI Taxonomy" id="1812935"/>
    <lineage>
        <taxon>Bacteria</taxon>
        <taxon>Pseudomonadati</taxon>
        <taxon>Pseudomonadota</taxon>
        <taxon>Gammaproteobacteria</taxon>
        <taxon>Enterobacterales</taxon>
        <taxon>Enterobacteriaceae</taxon>
        <taxon>Enterobacter</taxon>
        <taxon>Enterobacter cloacae complex</taxon>
    </lineage>
</organism>
<comment type="caution">
    <text evidence="1">The sequence shown here is derived from an EMBL/GenBank/DDBJ whole genome shotgun (WGS) entry which is preliminary data.</text>
</comment>
<gene>
    <name evidence="1" type="ORF">DXF87_26450</name>
</gene>
<evidence type="ECO:0000313" key="1">
    <source>
        <dbReference type="EMBL" id="RDT50027.1"/>
    </source>
</evidence>